<organism evidence="1 2">
    <name type="scientific">Gimesia maris</name>
    <dbReference type="NCBI Taxonomy" id="122"/>
    <lineage>
        <taxon>Bacteria</taxon>
        <taxon>Pseudomonadati</taxon>
        <taxon>Planctomycetota</taxon>
        <taxon>Planctomycetia</taxon>
        <taxon>Planctomycetales</taxon>
        <taxon>Planctomycetaceae</taxon>
        <taxon>Gimesia</taxon>
    </lineage>
</organism>
<protein>
    <submittedName>
        <fullName evidence="1">Uncharacterized protein</fullName>
    </submittedName>
</protein>
<reference evidence="1 2" key="1">
    <citation type="journal article" date="2018" name="Nat. Biotechnol.">
        <title>A standardized bacterial taxonomy based on genome phylogeny substantially revises the tree of life.</title>
        <authorList>
            <person name="Parks D.H."/>
            <person name="Chuvochina M."/>
            <person name="Waite D.W."/>
            <person name="Rinke C."/>
            <person name="Skarshewski A."/>
            <person name="Chaumeil P.A."/>
            <person name="Hugenholtz P."/>
        </authorList>
    </citation>
    <scope>NUCLEOTIDE SEQUENCE [LARGE SCALE GENOMIC DNA]</scope>
    <source>
        <strain evidence="1">UBA9375</strain>
    </source>
</reference>
<sequence>MSENKRSILMRFLSGALPLLLVLYVLSVGPVSGYLITPSGLRDDVSSETLGRIESFYAPVTWAVNSNDFLLRIAVKYVEFWEDIL</sequence>
<dbReference type="AlphaFoldDB" id="A0A3D3R7X3"/>
<comment type="caution">
    <text evidence="1">The sequence shown here is derived from an EMBL/GenBank/DDBJ whole genome shotgun (WGS) entry which is preliminary data.</text>
</comment>
<evidence type="ECO:0000313" key="2">
    <source>
        <dbReference type="Proteomes" id="UP000263642"/>
    </source>
</evidence>
<accession>A0A3D3R7X3</accession>
<dbReference type="EMBL" id="DQAY01000105">
    <property type="protein sequence ID" value="HCO24686.1"/>
    <property type="molecule type" value="Genomic_DNA"/>
</dbReference>
<name>A0A3D3R7X3_9PLAN</name>
<dbReference type="Proteomes" id="UP000263642">
    <property type="component" value="Unassembled WGS sequence"/>
</dbReference>
<gene>
    <name evidence="1" type="ORF">DIT97_17255</name>
</gene>
<proteinExistence type="predicted"/>
<evidence type="ECO:0000313" key="1">
    <source>
        <dbReference type="EMBL" id="HCO24686.1"/>
    </source>
</evidence>